<dbReference type="RefSeq" id="WP_274519369.1">
    <property type="nucleotide sequence ID" value="NZ_CAAAJG010000015.1"/>
</dbReference>
<dbReference type="EMBL" id="UGOG01000002">
    <property type="protein sequence ID" value="STY27556.1"/>
    <property type="molecule type" value="Genomic_DNA"/>
</dbReference>
<sequence length="40" mass="4502">MSNILNIKNQFPLSISNLKTLFSRFLFIASKTADTPQSNT</sequence>
<dbReference type="AlphaFoldDB" id="A0A378LKX9"/>
<dbReference type="Proteomes" id="UP000254040">
    <property type="component" value="Unassembled WGS sequence"/>
</dbReference>
<proteinExistence type="predicted"/>
<accession>A0A378LKX9</accession>
<evidence type="ECO:0000313" key="1">
    <source>
        <dbReference type="EMBL" id="STY27556.1"/>
    </source>
</evidence>
<gene>
    <name evidence="1" type="ORF">NCTC12239_03234</name>
</gene>
<name>A0A378LKX9_9GAMM</name>
<protein>
    <submittedName>
        <fullName evidence="1">Uncharacterized protein</fullName>
    </submittedName>
</protein>
<reference evidence="1 2" key="1">
    <citation type="submission" date="2018-06" db="EMBL/GenBank/DDBJ databases">
        <authorList>
            <consortium name="Pathogen Informatics"/>
            <person name="Doyle S."/>
        </authorList>
    </citation>
    <scope>NUCLEOTIDE SEQUENCE [LARGE SCALE GENOMIC DNA]</scope>
    <source>
        <strain evidence="1 2">NCTC12239</strain>
    </source>
</reference>
<organism evidence="1 2">
    <name type="scientific">Legionella moravica</name>
    <dbReference type="NCBI Taxonomy" id="39962"/>
    <lineage>
        <taxon>Bacteria</taxon>
        <taxon>Pseudomonadati</taxon>
        <taxon>Pseudomonadota</taxon>
        <taxon>Gammaproteobacteria</taxon>
        <taxon>Legionellales</taxon>
        <taxon>Legionellaceae</taxon>
        <taxon>Legionella</taxon>
    </lineage>
</organism>
<evidence type="ECO:0000313" key="2">
    <source>
        <dbReference type="Proteomes" id="UP000254040"/>
    </source>
</evidence>